<gene>
    <name evidence="7" type="ORF">B9G98_04359</name>
</gene>
<sequence>MEHVFEFEQRALRENVELLDDSSLANLRRYKYSSVDLSPTSKYILNPFWTWVAGFMPPWLAPNMITLIGISAIVSNLLLVQIYISDFESQAPMWVYFWFAFSLLFYQTMDNVDGKQARKTGTSSPLGELFDHGIDSLNCCWAGVVTSASMGLGLTWYSAVNAMATCVAMYFSTWETYYTHTLFLGFLNGPTEGLLVVVVIHIVTGIYGPQIWNNEIFGVGLKPLYGVIVILSVTVAHVPACLGNVKAALAERKELDRLPMAFRTTMPIVAMVASVALWLSSPVSSVLDNNHLFLYTMAVSFTFARVTTSIILSHLCFQSFPVRSFSVMWVYLGGFVYGILGRLGINMNYFVPEYAYLWLWFIFAFGYFMCYANMVIDKLCSYLGIRAYTIGPRLTT</sequence>
<dbReference type="Gene3D" id="1.20.120.1760">
    <property type="match status" value="1"/>
</dbReference>
<dbReference type="OrthoDB" id="196717at2759"/>
<keyword evidence="8" id="KW-1185">Reference proteome</keyword>
<evidence type="ECO:0000256" key="1">
    <source>
        <dbReference type="ARBA" id="ARBA00004370"/>
    </source>
</evidence>
<keyword evidence="4 6" id="KW-0472">Membrane</keyword>
<dbReference type="GO" id="GO:0016780">
    <property type="term" value="F:phosphotransferase activity, for other substituted phosphate groups"/>
    <property type="evidence" value="ECO:0007669"/>
    <property type="project" value="InterPro"/>
</dbReference>
<dbReference type="GO" id="GO:0016020">
    <property type="term" value="C:membrane"/>
    <property type="evidence" value="ECO:0007669"/>
    <property type="project" value="UniProtKB-SubCell"/>
</dbReference>
<dbReference type="Pfam" id="PF01066">
    <property type="entry name" value="CDP-OH_P_transf"/>
    <property type="match status" value="1"/>
</dbReference>
<keyword evidence="3 5" id="KW-0808">Transferase</keyword>
<feature type="transmembrane region" description="Helical" evidence="6">
    <location>
        <begin position="292"/>
        <end position="317"/>
    </location>
</feature>
<dbReference type="STRING" id="45607.A0A2T0FP53"/>
<dbReference type="PROSITE" id="PS00379">
    <property type="entry name" value="CDP_ALCOHOL_P_TRANSF"/>
    <property type="match status" value="1"/>
</dbReference>
<evidence type="ECO:0000313" key="8">
    <source>
        <dbReference type="Proteomes" id="UP000238350"/>
    </source>
</evidence>
<dbReference type="EMBL" id="NDIQ01000022">
    <property type="protein sequence ID" value="PRT56739.1"/>
    <property type="molecule type" value="Genomic_DNA"/>
</dbReference>
<dbReference type="AlphaFoldDB" id="A0A2T0FP53"/>
<comment type="similarity">
    <text evidence="2 5">Belongs to the CDP-alcohol phosphatidyltransferase class-I family.</text>
</comment>
<dbReference type="PANTHER" id="PTHR10414:SF77">
    <property type="entry name" value="CDP-ALCOHOL PHOSPHATIDYLTRANSFERASE FAMILY PROTEIN"/>
    <property type="match status" value="1"/>
</dbReference>
<evidence type="ECO:0000256" key="3">
    <source>
        <dbReference type="ARBA" id="ARBA00022679"/>
    </source>
</evidence>
<feature type="transmembrane region" description="Helical" evidence="6">
    <location>
        <begin position="329"/>
        <end position="351"/>
    </location>
</feature>
<protein>
    <submittedName>
        <fullName evidence="7">Choline/ethanolaminephosphotransferase 1</fullName>
    </submittedName>
</protein>
<feature type="transmembrane region" description="Helical" evidence="6">
    <location>
        <begin position="224"/>
        <end position="249"/>
    </location>
</feature>
<dbReference type="GeneID" id="36518107"/>
<evidence type="ECO:0000256" key="5">
    <source>
        <dbReference type="RuleBase" id="RU003750"/>
    </source>
</evidence>
<reference evidence="7 8" key="1">
    <citation type="submission" date="2017-04" db="EMBL/GenBank/DDBJ databases">
        <title>Genome sequencing of [Candida] sorbophila.</title>
        <authorList>
            <person name="Ahn J.O."/>
        </authorList>
    </citation>
    <scope>NUCLEOTIDE SEQUENCE [LARGE SCALE GENOMIC DNA]</scope>
    <source>
        <strain evidence="7 8">DS02</strain>
    </source>
</reference>
<evidence type="ECO:0000256" key="4">
    <source>
        <dbReference type="ARBA" id="ARBA00023136"/>
    </source>
</evidence>
<name>A0A2T0FP53_9ASCO</name>
<dbReference type="InterPro" id="IPR048254">
    <property type="entry name" value="CDP_ALCOHOL_P_TRANSF_CS"/>
</dbReference>
<keyword evidence="6" id="KW-0812">Transmembrane</keyword>
<feature type="transmembrane region" description="Helical" evidence="6">
    <location>
        <begin position="91"/>
        <end position="109"/>
    </location>
</feature>
<feature type="transmembrane region" description="Helical" evidence="6">
    <location>
        <begin position="261"/>
        <end position="280"/>
    </location>
</feature>
<dbReference type="InterPro" id="IPR000462">
    <property type="entry name" value="CDP-OH_P_trans"/>
</dbReference>
<feature type="transmembrane region" description="Helical" evidence="6">
    <location>
        <begin position="154"/>
        <end position="172"/>
    </location>
</feature>
<feature type="transmembrane region" description="Helical" evidence="6">
    <location>
        <begin position="59"/>
        <end position="79"/>
    </location>
</feature>
<evidence type="ECO:0000313" key="7">
    <source>
        <dbReference type="EMBL" id="PRT56739.1"/>
    </source>
</evidence>
<feature type="transmembrane region" description="Helical" evidence="6">
    <location>
        <begin position="357"/>
        <end position="376"/>
    </location>
</feature>
<dbReference type="PANTHER" id="PTHR10414">
    <property type="entry name" value="ETHANOLAMINEPHOSPHOTRANSFERASE"/>
    <property type="match status" value="1"/>
</dbReference>
<comment type="caution">
    <text evidence="7">The sequence shown here is derived from an EMBL/GenBank/DDBJ whole genome shotgun (WGS) entry which is preliminary data.</text>
</comment>
<dbReference type="PIRSF" id="PIRSF015665">
    <property type="entry name" value="CHOPT"/>
    <property type="match status" value="1"/>
</dbReference>
<dbReference type="Proteomes" id="UP000238350">
    <property type="component" value="Unassembled WGS sequence"/>
</dbReference>
<dbReference type="GO" id="GO:0008654">
    <property type="term" value="P:phospholipid biosynthetic process"/>
    <property type="evidence" value="ECO:0007669"/>
    <property type="project" value="InterPro"/>
</dbReference>
<evidence type="ECO:0000256" key="6">
    <source>
        <dbReference type="SAM" id="Phobius"/>
    </source>
</evidence>
<evidence type="ECO:0000256" key="2">
    <source>
        <dbReference type="ARBA" id="ARBA00010441"/>
    </source>
</evidence>
<keyword evidence="6" id="KW-1133">Transmembrane helix</keyword>
<dbReference type="RefSeq" id="XP_024666684.1">
    <property type="nucleotide sequence ID" value="XM_024810916.1"/>
</dbReference>
<proteinExistence type="inferred from homology"/>
<accession>A0A2T0FP53</accession>
<dbReference type="InterPro" id="IPR043130">
    <property type="entry name" value="CDP-OH_PTrfase_TM_dom"/>
</dbReference>
<comment type="subcellular location">
    <subcellularLocation>
        <location evidence="1">Membrane</location>
    </subcellularLocation>
</comment>
<dbReference type="InterPro" id="IPR014472">
    <property type="entry name" value="CHOPT"/>
</dbReference>
<organism evidence="7 8">
    <name type="scientific">Wickerhamiella sorbophila</name>
    <dbReference type="NCBI Taxonomy" id="45607"/>
    <lineage>
        <taxon>Eukaryota</taxon>
        <taxon>Fungi</taxon>
        <taxon>Dikarya</taxon>
        <taxon>Ascomycota</taxon>
        <taxon>Saccharomycotina</taxon>
        <taxon>Dipodascomycetes</taxon>
        <taxon>Dipodascales</taxon>
        <taxon>Trichomonascaceae</taxon>
        <taxon>Wickerhamiella</taxon>
    </lineage>
</organism>